<sequence>MDENGATRRRKVSPSAGTPPEINIPSELFKVAFVRRGRNLLPRDDNFTLVVASSGPSSVSLPFSFTCIYTQEEGKGGSLVGRGDNFAVAERREREAEDRWTRRGRANGRRFGQ</sequence>
<name>A0AAW1A9X9_9HYME</name>
<accession>A0AAW1A9X9</accession>
<evidence type="ECO:0000256" key="1">
    <source>
        <dbReference type="SAM" id="MobiDB-lite"/>
    </source>
</evidence>
<dbReference type="EMBL" id="JAWNGG020000046">
    <property type="protein sequence ID" value="KAK9305963.1"/>
    <property type="molecule type" value="Genomic_DNA"/>
</dbReference>
<feature type="region of interest" description="Disordered" evidence="1">
    <location>
        <begin position="90"/>
        <end position="113"/>
    </location>
</feature>
<dbReference type="AlphaFoldDB" id="A0AAW1A9X9"/>
<organism evidence="2 3">
    <name type="scientific">Tetragonisca angustula</name>
    <dbReference type="NCBI Taxonomy" id="166442"/>
    <lineage>
        <taxon>Eukaryota</taxon>
        <taxon>Metazoa</taxon>
        <taxon>Ecdysozoa</taxon>
        <taxon>Arthropoda</taxon>
        <taxon>Hexapoda</taxon>
        <taxon>Insecta</taxon>
        <taxon>Pterygota</taxon>
        <taxon>Neoptera</taxon>
        <taxon>Endopterygota</taxon>
        <taxon>Hymenoptera</taxon>
        <taxon>Apocrita</taxon>
        <taxon>Aculeata</taxon>
        <taxon>Apoidea</taxon>
        <taxon>Anthophila</taxon>
        <taxon>Apidae</taxon>
        <taxon>Tetragonisca</taxon>
    </lineage>
</organism>
<reference evidence="2 3" key="1">
    <citation type="submission" date="2024-05" db="EMBL/GenBank/DDBJ databases">
        <title>The nuclear and mitochondrial genome assemblies of Tetragonisca angustula (Apidae: Meliponini), a tiny yet remarkable pollinator in the Neotropics.</title>
        <authorList>
            <person name="Ferrari R."/>
            <person name="Ricardo P.C."/>
            <person name="Dias F.C."/>
            <person name="Araujo N.S."/>
            <person name="Soares D.O."/>
            <person name="Zhou Q.-S."/>
            <person name="Zhu C.-D."/>
            <person name="Coutinho L."/>
            <person name="Airas M.C."/>
            <person name="Batista T.M."/>
        </authorList>
    </citation>
    <scope>NUCLEOTIDE SEQUENCE [LARGE SCALE GENOMIC DNA]</scope>
    <source>
        <strain evidence="2">ASF017062</strain>
        <tissue evidence="2">Abdomen</tissue>
    </source>
</reference>
<evidence type="ECO:0000313" key="2">
    <source>
        <dbReference type="EMBL" id="KAK9305963.1"/>
    </source>
</evidence>
<dbReference type="Proteomes" id="UP001432146">
    <property type="component" value="Unassembled WGS sequence"/>
</dbReference>
<protein>
    <submittedName>
        <fullName evidence="2">Uncharacterized protein</fullName>
    </submittedName>
</protein>
<keyword evidence="3" id="KW-1185">Reference proteome</keyword>
<gene>
    <name evidence="2" type="ORF">QLX08_003198</name>
</gene>
<feature type="compositionally biased region" description="Basic and acidic residues" evidence="1">
    <location>
        <begin position="90"/>
        <end position="101"/>
    </location>
</feature>
<feature type="region of interest" description="Disordered" evidence="1">
    <location>
        <begin position="1"/>
        <end position="22"/>
    </location>
</feature>
<evidence type="ECO:0000313" key="3">
    <source>
        <dbReference type="Proteomes" id="UP001432146"/>
    </source>
</evidence>
<proteinExistence type="predicted"/>
<feature type="compositionally biased region" description="Basic residues" evidence="1">
    <location>
        <begin position="102"/>
        <end position="113"/>
    </location>
</feature>
<comment type="caution">
    <text evidence="2">The sequence shown here is derived from an EMBL/GenBank/DDBJ whole genome shotgun (WGS) entry which is preliminary data.</text>
</comment>